<dbReference type="Proteomes" id="UP000198802">
    <property type="component" value="Unassembled WGS sequence"/>
</dbReference>
<protein>
    <submittedName>
        <fullName evidence="1">Uncharacterized protein</fullName>
    </submittedName>
</protein>
<proteinExistence type="predicted"/>
<accession>A0A0S4QTW1</accession>
<dbReference type="RefSeq" id="WP_091282818.1">
    <property type="nucleotide sequence ID" value="NZ_FAOZ01000023.1"/>
</dbReference>
<organism evidence="1 2">
    <name type="scientific">Parafrankia irregularis</name>
    <dbReference type="NCBI Taxonomy" id="795642"/>
    <lineage>
        <taxon>Bacteria</taxon>
        <taxon>Bacillati</taxon>
        <taxon>Actinomycetota</taxon>
        <taxon>Actinomycetes</taxon>
        <taxon>Frankiales</taxon>
        <taxon>Frankiaceae</taxon>
        <taxon>Parafrankia</taxon>
    </lineage>
</organism>
<evidence type="ECO:0000313" key="2">
    <source>
        <dbReference type="Proteomes" id="UP000198802"/>
    </source>
</evidence>
<evidence type="ECO:0000313" key="1">
    <source>
        <dbReference type="EMBL" id="CUU58957.1"/>
    </source>
</evidence>
<reference evidence="2" key="1">
    <citation type="submission" date="2015-11" db="EMBL/GenBank/DDBJ databases">
        <authorList>
            <person name="Varghese N."/>
        </authorList>
    </citation>
    <scope>NUCLEOTIDE SEQUENCE [LARGE SCALE GENOMIC DNA]</scope>
    <source>
        <strain evidence="2">DSM 45899</strain>
    </source>
</reference>
<dbReference type="AlphaFoldDB" id="A0A0S4QTW1"/>
<keyword evidence="2" id="KW-1185">Reference proteome</keyword>
<gene>
    <name evidence="1" type="ORF">Ga0074812_12386</name>
</gene>
<dbReference type="EMBL" id="FAOZ01000023">
    <property type="protein sequence ID" value="CUU58957.1"/>
    <property type="molecule type" value="Genomic_DNA"/>
</dbReference>
<name>A0A0S4QTW1_9ACTN</name>
<sequence>MNFSSAEPGSIASAVARGFGSWGGGRARQLPFGRNLTHFLPGVAPVQQLIGANADTAVAVVGMSAYPMGVEITLEIRLRHGSGPGWEPTLPGGWEHGASMIVPFAVRFADGRTASSMPWPREFAWPAPGRDGVELVVSGREVSEPEAGPRAVVRYWLAPLPPPGPLTLLAAFPARGLQICETVVDAAVVRAAAERAVVLWPDGLALPCPGVPPADPEAADEQIRAAFTTAFTGGQGGSDPAAVAAATTATLAAIEGGEALRPLLEQVRSAHPDMVRTARPSIDDIVFIDPGHAAVRFRVHLGNGPDFGEQIGFAVLTDTAAGERAAWKVAARTYRKVVGWGGVY</sequence>